<protein>
    <submittedName>
        <fullName evidence="1">Uncharacterized protein</fullName>
    </submittedName>
</protein>
<comment type="caution">
    <text evidence="1">The sequence shown here is derived from an EMBL/GenBank/DDBJ whole genome shotgun (WGS) entry which is preliminary data.</text>
</comment>
<dbReference type="EMBL" id="CADEPM010000006">
    <property type="protein sequence ID" value="CAB3407070.1"/>
    <property type="molecule type" value="Genomic_DNA"/>
</dbReference>
<dbReference type="AlphaFoldDB" id="A0A8S1F2S7"/>
<organism evidence="1 2">
    <name type="scientific">Caenorhabditis bovis</name>
    <dbReference type="NCBI Taxonomy" id="2654633"/>
    <lineage>
        <taxon>Eukaryota</taxon>
        <taxon>Metazoa</taxon>
        <taxon>Ecdysozoa</taxon>
        <taxon>Nematoda</taxon>
        <taxon>Chromadorea</taxon>
        <taxon>Rhabditida</taxon>
        <taxon>Rhabditina</taxon>
        <taxon>Rhabditomorpha</taxon>
        <taxon>Rhabditoidea</taxon>
        <taxon>Rhabditidae</taxon>
        <taxon>Peloderinae</taxon>
        <taxon>Caenorhabditis</taxon>
    </lineage>
</organism>
<reference evidence="1 2" key="1">
    <citation type="submission" date="2020-04" db="EMBL/GenBank/DDBJ databases">
        <authorList>
            <person name="Laetsch R D."/>
            <person name="Stevens L."/>
            <person name="Kumar S."/>
            <person name="Blaxter L. M."/>
        </authorList>
    </citation>
    <scope>NUCLEOTIDE SEQUENCE [LARGE SCALE GENOMIC DNA]</scope>
</reference>
<dbReference type="Proteomes" id="UP000494206">
    <property type="component" value="Unassembled WGS sequence"/>
</dbReference>
<keyword evidence="2" id="KW-1185">Reference proteome</keyword>
<accession>A0A8S1F2S7</accession>
<gene>
    <name evidence="1" type="ORF">CBOVIS_LOCUS9050</name>
</gene>
<sequence>MKNVRGRSLPAPNLMSQGHKVSSKVGALLRIAAEAKDSVTINISKTVHHRIKGGNVRYLINFLDDI</sequence>
<evidence type="ECO:0000313" key="1">
    <source>
        <dbReference type="EMBL" id="CAB3407070.1"/>
    </source>
</evidence>
<name>A0A8S1F2S7_9PELO</name>
<proteinExistence type="predicted"/>
<evidence type="ECO:0000313" key="2">
    <source>
        <dbReference type="Proteomes" id="UP000494206"/>
    </source>
</evidence>